<sequence length="428" mass="45048">MVDGGTYGAGALLIAFSCYRMLLHRHHETDPATRHIDRFALSIGAALLVLAPATVTALDRFGPVPQIGVLLGAELKVTGLTSLALIARALGEPGHGTERRLTWQALGTALLLAALFVPAGLHDRGGTGFVAGTPGRWLLAGYDVLFVAYALRCLLLFTTLLGRHARRMPRSSLRTGLVLMKASGAVGAVWALLLLADAAQVLRSGRQDTAEDVPAAVLALTCALLAVVGATATSWGRLLTAPLRLVRAARAYRALEPLWSALYEAHPAIALLPSRPSRFRPGRPALRQTQFALYRRVIEIHDGRLSLRPYFPADVPAWLAARTAAGTGAVAGLPQGGGMSDVVVEAAALTAAVEARRAGAEPPARRPPSTAPALPRSGTIDEDVAWLMQVAEAFRALAPPDMKEPRPGRGDQAGAVTGAGTSRTLPPR</sequence>
<keyword evidence="2" id="KW-0472">Membrane</keyword>
<feature type="region of interest" description="Disordered" evidence="1">
    <location>
        <begin position="397"/>
        <end position="428"/>
    </location>
</feature>
<evidence type="ECO:0000313" key="4">
    <source>
        <dbReference type="EMBL" id="SEG70271.1"/>
    </source>
</evidence>
<gene>
    <name evidence="4" type="ORF">SAMN05216223_108254</name>
</gene>
<feature type="domain" description="DUF6545" evidence="3">
    <location>
        <begin position="245"/>
        <end position="395"/>
    </location>
</feature>
<evidence type="ECO:0000256" key="1">
    <source>
        <dbReference type="SAM" id="MobiDB-lite"/>
    </source>
</evidence>
<evidence type="ECO:0000256" key="2">
    <source>
        <dbReference type="SAM" id="Phobius"/>
    </source>
</evidence>
<protein>
    <recommendedName>
        <fullName evidence="3">DUF6545 domain-containing protein</fullName>
    </recommendedName>
</protein>
<dbReference type="Pfam" id="PF20182">
    <property type="entry name" value="DUF6545"/>
    <property type="match status" value="1"/>
</dbReference>
<dbReference type="NCBIfam" id="NF042915">
    <property type="entry name" value="MAB_1171c_fam"/>
    <property type="match status" value="1"/>
</dbReference>
<dbReference type="AlphaFoldDB" id="A0A1H6CBD0"/>
<feature type="region of interest" description="Disordered" evidence="1">
    <location>
        <begin position="356"/>
        <end position="377"/>
    </location>
</feature>
<dbReference type="OrthoDB" id="3685619at2"/>
<feature type="transmembrane region" description="Helical" evidence="2">
    <location>
        <begin position="101"/>
        <end position="119"/>
    </location>
</feature>
<organism evidence="4 5">
    <name type="scientific">Actinacidiphila yanglinensis</name>
    <dbReference type="NCBI Taxonomy" id="310779"/>
    <lineage>
        <taxon>Bacteria</taxon>
        <taxon>Bacillati</taxon>
        <taxon>Actinomycetota</taxon>
        <taxon>Actinomycetes</taxon>
        <taxon>Kitasatosporales</taxon>
        <taxon>Streptomycetaceae</taxon>
        <taxon>Actinacidiphila</taxon>
    </lineage>
</organism>
<feature type="transmembrane region" description="Helical" evidence="2">
    <location>
        <begin position="6"/>
        <end position="23"/>
    </location>
</feature>
<feature type="transmembrane region" description="Helical" evidence="2">
    <location>
        <begin position="67"/>
        <end position="89"/>
    </location>
</feature>
<keyword evidence="2" id="KW-0812">Transmembrane</keyword>
<feature type="transmembrane region" description="Helical" evidence="2">
    <location>
        <begin position="215"/>
        <end position="235"/>
    </location>
</feature>
<reference evidence="4 5" key="1">
    <citation type="submission" date="2016-10" db="EMBL/GenBank/DDBJ databases">
        <authorList>
            <person name="de Groot N.N."/>
        </authorList>
    </citation>
    <scope>NUCLEOTIDE SEQUENCE [LARGE SCALE GENOMIC DNA]</scope>
    <source>
        <strain evidence="4 5">CGMCC 4.2023</strain>
    </source>
</reference>
<feature type="transmembrane region" description="Helical" evidence="2">
    <location>
        <begin position="173"/>
        <end position="195"/>
    </location>
</feature>
<dbReference type="RefSeq" id="WP_103887336.1">
    <property type="nucleotide sequence ID" value="NZ_FNVU01000008.1"/>
</dbReference>
<feature type="transmembrane region" description="Helical" evidence="2">
    <location>
        <begin position="35"/>
        <end position="55"/>
    </location>
</feature>
<accession>A0A1H6CBD0</accession>
<keyword evidence="2" id="KW-1133">Transmembrane helix</keyword>
<name>A0A1H6CBD0_9ACTN</name>
<evidence type="ECO:0000313" key="5">
    <source>
        <dbReference type="Proteomes" id="UP000236754"/>
    </source>
</evidence>
<keyword evidence="5" id="KW-1185">Reference proteome</keyword>
<feature type="transmembrane region" description="Helical" evidence="2">
    <location>
        <begin position="139"/>
        <end position="161"/>
    </location>
</feature>
<proteinExistence type="predicted"/>
<evidence type="ECO:0000259" key="3">
    <source>
        <dbReference type="Pfam" id="PF20182"/>
    </source>
</evidence>
<dbReference type="InterPro" id="IPR046675">
    <property type="entry name" value="DUF6545"/>
</dbReference>
<dbReference type="Proteomes" id="UP000236754">
    <property type="component" value="Unassembled WGS sequence"/>
</dbReference>
<dbReference type="InterPro" id="IPR050039">
    <property type="entry name" value="MAB_1171c-like"/>
</dbReference>
<feature type="compositionally biased region" description="Polar residues" evidence="1">
    <location>
        <begin position="419"/>
        <end position="428"/>
    </location>
</feature>
<dbReference type="EMBL" id="FNVU01000008">
    <property type="protein sequence ID" value="SEG70271.1"/>
    <property type="molecule type" value="Genomic_DNA"/>
</dbReference>